<organism evidence="2">
    <name type="scientific">uncultured Campylobacterales bacterium</name>
    <dbReference type="NCBI Taxonomy" id="352960"/>
    <lineage>
        <taxon>Bacteria</taxon>
        <taxon>Pseudomonadati</taxon>
        <taxon>Campylobacterota</taxon>
        <taxon>Epsilonproteobacteria</taxon>
        <taxon>Campylobacterales</taxon>
        <taxon>environmental samples</taxon>
    </lineage>
</organism>
<gene>
    <name evidence="2" type="ORF">HELGO_WM9029</name>
</gene>
<accession>A0A6S6T8M1</accession>
<dbReference type="Pfam" id="PF11026">
    <property type="entry name" value="DUF2721"/>
    <property type="match status" value="1"/>
</dbReference>
<proteinExistence type="predicted"/>
<feature type="transmembrane region" description="Helical" evidence="1">
    <location>
        <begin position="6"/>
        <end position="28"/>
    </location>
</feature>
<keyword evidence="1" id="KW-0812">Transmembrane</keyword>
<protein>
    <recommendedName>
        <fullName evidence="3">DUF2721 domain-containing protein</fullName>
    </recommendedName>
</protein>
<dbReference type="InterPro" id="IPR021279">
    <property type="entry name" value="DUF2721"/>
</dbReference>
<evidence type="ECO:0000256" key="1">
    <source>
        <dbReference type="SAM" id="Phobius"/>
    </source>
</evidence>
<sequence>MTLEQIMLVLQLSIGPVIVISGVGLLLLSMTNRYARVIDRCRSLSQIIHNENYSGHKSKYQLDIFVKRASILRLSIIFASFSLLFAAFLIICLFIISLFELTALFLIVIVFSACLVSLILSLIIFIVDINISLRALKIEVTVDEKD</sequence>
<dbReference type="AlphaFoldDB" id="A0A6S6T8M1"/>
<keyword evidence="1" id="KW-1133">Transmembrane helix</keyword>
<reference evidence="2" key="1">
    <citation type="submission" date="2020-01" db="EMBL/GenBank/DDBJ databases">
        <authorList>
            <person name="Meier V. D."/>
            <person name="Meier V D."/>
        </authorList>
    </citation>
    <scope>NUCLEOTIDE SEQUENCE</scope>
    <source>
        <strain evidence="2">HLG_WM_MAG_12</strain>
    </source>
</reference>
<feature type="transmembrane region" description="Helical" evidence="1">
    <location>
        <begin position="105"/>
        <end position="127"/>
    </location>
</feature>
<evidence type="ECO:0008006" key="3">
    <source>
        <dbReference type="Google" id="ProtNLM"/>
    </source>
</evidence>
<feature type="transmembrane region" description="Helical" evidence="1">
    <location>
        <begin position="76"/>
        <end position="99"/>
    </location>
</feature>
<evidence type="ECO:0000313" key="2">
    <source>
        <dbReference type="EMBL" id="CAA6815324.1"/>
    </source>
</evidence>
<keyword evidence="1" id="KW-0472">Membrane</keyword>
<name>A0A6S6T8M1_9BACT</name>
<dbReference type="EMBL" id="CACVAW010000067">
    <property type="protein sequence ID" value="CAA6815324.1"/>
    <property type="molecule type" value="Genomic_DNA"/>
</dbReference>